<organism evidence="2 3">
    <name type="scientific">Anthostomella pinea</name>
    <dbReference type="NCBI Taxonomy" id="933095"/>
    <lineage>
        <taxon>Eukaryota</taxon>
        <taxon>Fungi</taxon>
        <taxon>Dikarya</taxon>
        <taxon>Ascomycota</taxon>
        <taxon>Pezizomycotina</taxon>
        <taxon>Sordariomycetes</taxon>
        <taxon>Xylariomycetidae</taxon>
        <taxon>Xylariales</taxon>
        <taxon>Xylariaceae</taxon>
        <taxon>Anthostomella</taxon>
    </lineage>
</organism>
<evidence type="ECO:0000313" key="3">
    <source>
        <dbReference type="Proteomes" id="UP001295740"/>
    </source>
</evidence>
<evidence type="ECO:0000313" key="2">
    <source>
        <dbReference type="EMBL" id="CAJ2506654.1"/>
    </source>
</evidence>
<dbReference type="AlphaFoldDB" id="A0AAI8VKJ7"/>
<dbReference type="EMBL" id="CAUWAG010000010">
    <property type="protein sequence ID" value="CAJ2506654.1"/>
    <property type="molecule type" value="Genomic_DNA"/>
</dbReference>
<reference evidence="2" key="1">
    <citation type="submission" date="2023-10" db="EMBL/GenBank/DDBJ databases">
        <authorList>
            <person name="Hackl T."/>
        </authorList>
    </citation>
    <scope>NUCLEOTIDE SEQUENCE</scope>
</reference>
<sequence length="79" mass="8917">MSQERPEPPSGADSPEELVAHVTNNPSDWLLYLCHINGYAAALKEENDFFRLAESDHDNSLQSLRSTIAKQEGIIEYQK</sequence>
<keyword evidence="3" id="KW-1185">Reference proteome</keyword>
<proteinExistence type="predicted"/>
<name>A0AAI8VKJ7_9PEZI</name>
<protein>
    <submittedName>
        <fullName evidence="2">Uu.00g078400.m01.CDS01</fullName>
    </submittedName>
</protein>
<evidence type="ECO:0000256" key="1">
    <source>
        <dbReference type="SAM" id="MobiDB-lite"/>
    </source>
</evidence>
<feature type="region of interest" description="Disordered" evidence="1">
    <location>
        <begin position="1"/>
        <end position="20"/>
    </location>
</feature>
<accession>A0AAI8VKJ7</accession>
<gene>
    <name evidence="2" type="ORF">KHLLAP_LOCUS7122</name>
</gene>
<comment type="caution">
    <text evidence="2">The sequence shown here is derived from an EMBL/GenBank/DDBJ whole genome shotgun (WGS) entry which is preliminary data.</text>
</comment>
<dbReference type="Proteomes" id="UP001295740">
    <property type="component" value="Unassembled WGS sequence"/>
</dbReference>